<evidence type="ECO:0000313" key="2">
    <source>
        <dbReference type="EMBL" id="EGI58825.1"/>
    </source>
</evidence>
<dbReference type="Proteomes" id="UP000007755">
    <property type="component" value="Unassembled WGS sequence"/>
</dbReference>
<keyword evidence="3" id="KW-1185">Reference proteome</keyword>
<evidence type="ECO:0000256" key="1">
    <source>
        <dbReference type="SAM" id="MobiDB-lite"/>
    </source>
</evidence>
<proteinExistence type="predicted"/>
<dbReference type="InParanoid" id="F4X3M8"/>
<feature type="region of interest" description="Disordered" evidence="1">
    <location>
        <begin position="34"/>
        <end position="55"/>
    </location>
</feature>
<gene>
    <name evidence="2" type="ORF">G5I_12936</name>
</gene>
<dbReference type="EMBL" id="GL888624">
    <property type="protein sequence ID" value="EGI58825.1"/>
    <property type="molecule type" value="Genomic_DNA"/>
</dbReference>
<name>F4X3M8_ACREC</name>
<dbReference type="AlphaFoldDB" id="F4X3M8"/>
<sequence length="148" mass="16232">MGKVGRPTARWWKVSASPSLRHCRVIGQSGVALSGKRRGGEPLKKSTMRGGAGDGPNTIAVPASASVNFVTVNLFLGESIDHARLPRCRGIATVLSQPNYRCRLYHRYMGNRQLSNECGEPVQQVSQESGSRTQVTIDRVRLSVWLDQ</sequence>
<reference evidence="2" key="1">
    <citation type="submission" date="2011-02" db="EMBL/GenBank/DDBJ databases">
        <title>The genome of the leaf-cutting ant Acromyrmex echinatior suggests key adaptations to social evolution and fungus farming.</title>
        <authorList>
            <person name="Nygaard S."/>
            <person name="Zhang G."/>
        </authorList>
    </citation>
    <scope>NUCLEOTIDE SEQUENCE</scope>
</reference>
<accession>F4X3M8</accession>
<organism evidence="3">
    <name type="scientific">Acromyrmex echinatior</name>
    <name type="common">Panamanian leafcutter ant</name>
    <name type="synonym">Acromyrmex octospinosus echinatior</name>
    <dbReference type="NCBI Taxonomy" id="103372"/>
    <lineage>
        <taxon>Eukaryota</taxon>
        <taxon>Metazoa</taxon>
        <taxon>Ecdysozoa</taxon>
        <taxon>Arthropoda</taxon>
        <taxon>Hexapoda</taxon>
        <taxon>Insecta</taxon>
        <taxon>Pterygota</taxon>
        <taxon>Neoptera</taxon>
        <taxon>Endopterygota</taxon>
        <taxon>Hymenoptera</taxon>
        <taxon>Apocrita</taxon>
        <taxon>Aculeata</taxon>
        <taxon>Formicoidea</taxon>
        <taxon>Formicidae</taxon>
        <taxon>Myrmicinae</taxon>
        <taxon>Acromyrmex</taxon>
    </lineage>
</organism>
<evidence type="ECO:0000313" key="3">
    <source>
        <dbReference type="Proteomes" id="UP000007755"/>
    </source>
</evidence>
<protein>
    <submittedName>
        <fullName evidence="2">Uncharacterized protein</fullName>
    </submittedName>
</protein>